<organism evidence="1 2">
    <name type="scientific">Ectopseudomonas mendocina</name>
    <name type="common">Pseudomonas mendocina</name>
    <dbReference type="NCBI Taxonomy" id="300"/>
    <lineage>
        <taxon>Bacteria</taxon>
        <taxon>Pseudomonadati</taxon>
        <taxon>Pseudomonadota</taxon>
        <taxon>Gammaproteobacteria</taxon>
        <taxon>Pseudomonadales</taxon>
        <taxon>Pseudomonadaceae</taxon>
        <taxon>Ectopseudomonas</taxon>
    </lineage>
</organism>
<dbReference type="EMBL" id="UGUU01000001">
    <property type="protein sequence ID" value="SUD40656.1"/>
    <property type="molecule type" value="Genomic_DNA"/>
</dbReference>
<evidence type="ECO:0008006" key="3">
    <source>
        <dbReference type="Google" id="ProtNLM"/>
    </source>
</evidence>
<gene>
    <name evidence="1" type="ORF">NCTC10899_03506</name>
</gene>
<evidence type="ECO:0000313" key="1">
    <source>
        <dbReference type="EMBL" id="SUD40656.1"/>
    </source>
</evidence>
<dbReference type="PROSITE" id="PS51257">
    <property type="entry name" value="PROKAR_LIPOPROTEIN"/>
    <property type="match status" value="1"/>
</dbReference>
<proteinExistence type="predicted"/>
<dbReference type="AlphaFoldDB" id="A0A379IWX2"/>
<accession>A0A379IWX2</accession>
<name>A0A379IWX2_ECTME</name>
<protein>
    <recommendedName>
        <fullName evidence="3">Lipoprotein</fullName>
    </recommendedName>
</protein>
<evidence type="ECO:0000313" key="2">
    <source>
        <dbReference type="Proteomes" id="UP000254260"/>
    </source>
</evidence>
<dbReference type="Proteomes" id="UP000254260">
    <property type="component" value="Unassembled WGS sequence"/>
</dbReference>
<sequence length="199" mass="22736">MLRPSYLIPATAGRLAIFLIVLLIASGCTSRSVRWMHPTPSKELLLQAMTDLQGLHVYTGLDHRDNSLLSREEASRMLADNSLITSETPNFMLVSFSGNEISIVGYNQYYRPKTQDYRSPMIYRYRGQLKRAVYSLPHMAPEIGDLKVTSKPIENVQLWLLNEKKTIYPDFNGTLTFKSWSGEYIAISAFTTRSWDSIF</sequence>
<reference evidence="1 2" key="1">
    <citation type="submission" date="2018-06" db="EMBL/GenBank/DDBJ databases">
        <authorList>
            <consortium name="Pathogen Informatics"/>
            <person name="Doyle S."/>
        </authorList>
    </citation>
    <scope>NUCLEOTIDE SEQUENCE [LARGE SCALE GENOMIC DNA]</scope>
    <source>
        <strain evidence="1 2">NCTC10899</strain>
    </source>
</reference>